<gene>
    <name evidence="1" type="ORF">RRG08_018903</name>
</gene>
<dbReference type="EMBL" id="JAWDGP010002459">
    <property type="protein sequence ID" value="KAK3783071.1"/>
    <property type="molecule type" value="Genomic_DNA"/>
</dbReference>
<reference evidence="1" key="1">
    <citation type="journal article" date="2023" name="G3 (Bethesda)">
        <title>A reference genome for the long-term kleptoplast-retaining sea slug Elysia crispata morphotype clarki.</title>
        <authorList>
            <person name="Eastman K.E."/>
            <person name="Pendleton A.L."/>
            <person name="Shaikh M.A."/>
            <person name="Suttiyut T."/>
            <person name="Ogas R."/>
            <person name="Tomko P."/>
            <person name="Gavelis G."/>
            <person name="Widhalm J.R."/>
            <person name="Wisecaver J.H."/>
        </authorList>
    </citation>
    <scope>NUCLEOTIDE SEQUENCE</scope>
    <source>
        <strain evidence="1">ECLA1</strain>
    </source>
</reference>
<dbReference type="Proteomes" id="UP001283361">
    <property type="component" value="Unassembled WGS sequence"/>
</dbReference>
<keyword evidence="2" id="KW-1185">Reference proteome</keyword>
<evidence type="ECO:0000313" key="2">
    <source>
        <dbReference type="Proteomes" id="UP001283361"/>
    </source>
</evidence>
<proteinExistence type="predicted"/>
<sequence>MYNTLWKNVYVALLVRQSFEVSPLPIYLCRRRSWNLPDLSFDLPKPCRFINYSCSPVLEYTVLSLTSAGQVLYQTEQRATIVIERLDFNVLVGRHWLNAFL</sequence>
<dbReference type="AlphaFoldDB" id="A0AAE1A9S5"/>
<accession>A0AAE1A9S5</accession>
<comment type="caution">
    <text evidence="1">The sequence shown here is derived from an EMBL/GenBank/DDBJ whole genome shotgun (WGS) entry which is preliminary data.</text>
</comment>
<name>A0AAE1A9S5_9GAST</name>
<organism evidence="1 2">
    <name type="scientific">Elysia crispata</name>
    <name type="common">lettuce slug</name>
    <dbReference type="NCBI Taxonomy" id="231223"/>
    <lineage>
        <taxon>Eukaryota</taxon>
        <taxon>Metazoa</taxon>
        <taxon>Spiralia</taxon>
        <taxon>Lophotrochozoa</taxon>
        <taxon>Mollusca</taxon>
        <taxon>Gastropoda</taxon>
        <taxon>Heterobranchia</taxon>
        <taxon>Euthyneura</taxon>
        <taxon>Panpulmonata</taxon>
        <taxon>Sacoglossa</taxon>
        <taxon>Placobranchoidea</taxon>
        <taxon>Plakobranchidae</taxon>
        <taxon>Elysia</taxon>
    </lineage>
</organism>
<evidence type="ECO:0000313" key="1">
    <source>
        <dbReference type="EMBL" id="KAK3783071.1"/>
    </source>
</evidence>
<protein>
    <submittedName>
        <fullName evidence="1">Uncharacterized protein</fullName>
    </submittedName>
</protein>